<evidence type="ECO:0000313" key="2">
    <source>
        <dbReference type="EMBL" id="KAH0571163.1"/>
    </source>
</evidence>
<dbReference type="EMBL" id="KI546139">
    <property type="protein sequence ID" value="EST43247.1"/>
    <property type="molecule type" value="Genomic_DNA"/>
</dbReference>
<reference evidence="1 2" key="1">
    <citation type="journal article" date="2014" name="PLoS Genet.">
        <title>The Genome of Spironucleus salmonicida Highlights a Fish Pathogen Adapted to Fluctuating Environments.</title>
        <authorList>
            <person name="Xu F."/>
            <person name="Jerlstrom-Hultqvist J."/>
            <person name="Einarsson E."/>
            <person name="Astvaldsson A."/>
            <person name="Svard S.G."/>
            <person name="Andersson J.O."/>
        </authorList>
    </citation>
    <scope>NUCLEOTIDE SEQUENCE</scope>
    <source>
        <strain evidence="2">ATCC 50377</strain>
    </source>
</reference>
<protein>
    <submittedName>
        <fullName evidence="1">Uncharacterized protein</fullName>
    </submittedName>
</protein>
<dbReference type="EMBL" id="AUWU02000007">
    <property type="protein sequence ID" value="KAH0571163.1"/>
    <property type="molecule type" value="Genomic_DNA"/>
</dbReference>
<evidence type="ECO:0000313" key="1">
    <source>
        <dbReference type="EMBL" id="EST43247.1"/>
    </source>
</evidence>
<name>V6LFH7_9EUKA</name>
<reference evidence="2" key="2">
    <citation type="submission" date="2020-12" db="EMBL/GenBank/DDBJ databases">
        <title>New Spironucleus salmonicida genome in near-complete chromosomes.</title>
        <authorList>
            <person name="Xu F."/>
            <person name="Kurt Z."/>
            <person name="Jimenez-Gonzalez A."/>
            <person name="Astvaldsson A."/>
            <person name="Andersson J.O."/>
            <person name="Svard S.G."/>
        </authorList>
    </citation>
    <scope>NUCLEOTIDE SEQUENCE</scope>
    <source>
        <strain evidence="2">ATCC 50377</strain>
    </source>
</reference>
<dbReference type="VEuPathDB" id="GiardiaDB:SS50377_27463"/>
<evidence type="ECO:0000313" key="3">
    <source>
        <dbReference type="Proteomes" id="UP000018208"/>
    </source>
</evidence>
<keyword evidence="3" id="KW-1185">Reference proteome</keyword>
<dbReference type="Proteomes" id="UP000018208">
    <property type="component" value="Unassembled WGS sequence"/>
</dbReference>
<organism evidence="1">
    <name type="scientific">Spironucleus salmonicida</name>
    <dbReference type="NCBI Taxonomy" id="348837"/>
    <lineage>
        <taxon>Eukaryota</taxon>
        <taxon>Metamonada</taxon>
        <taxon>Diplomonadida</taxon>
        <taxon>Hexamitidae</taxon>
        <taxon>Hexamitinae</taxon>
        <taxon>Spironucleus</taxon>
    </lineage>
</organism>
<gene>
    <name evidence="1" type="ORF">SS50377_16912</name>
    <name evidence="2" type="ORF">SS50377_27463</name>
</gene>
<accession>V6LFH7</accession>
<proteinExistence type="predicted"/>
<dbReference type="AlphaFoldDB" id="V6LFH7"/>
<sequence>MAEVHLTDLLAAYQAGTRTVKNLTSDVICTSAPRSTGNIFYGSWAQICQDFLENREIGTTPSQLFEHDLKIAETAQKIRNALNQKSVVCAIQIGKLSQELICELQKDQSYDPICQLDFDSYEEYQNADSTENFIVSHIRLTTQETDFSTLLEQIYYPNTPFEYRDVRSGLRKLHTQMDYQQNNVKQVRGVIFPRLRILYEFNESSFKQDLVQAVFAFAQIRKVELVLVFYSIDLFTKFVASFRAVVSISTLVLANLNACAPEFAGHFQQLNPTAPDTISVLSLFGAYLAHKPQNSPSFIIIKQFIQLLLSKMGANRNSLIVDRLASSKDAVFLKEIEAEIQHELKRQRKIFKISIQNIQDELIQLMKAETALCSKIGIQMVEMTLEGGFYIPGKYSEVMSIAEKINGA</sequence>